<dbReference type="PATRIC" id="fig|92835.4.peg.1675"/>
<evidence type="ECO:0000313" key="1">
    <source>
        <dbReference type="EMBL" id="KJL40066.1"/>
    </source>
</evidence>
<dbReference type="Proteomes" id="UP000033956">
    <property type="component" value="Unassembled WGS sequence"/>
</dbReference>
<protein>
    <submittedName>
        <fullName evidence="1">Uncharacterized protein</fullName>
    </submittedName>
</protein>
<dbReference type="AlphaFoldDB" id="A0A0M2H7W1"/>
<dbReference type="EMBL" id="JYIZ01000047">
    <property type="protein sequence ID" value="KJL40066.1"/>
    <property type="molecule type" value="Genomic_DNA"/>
</dbReference>
<accession>A0A0M2H7W1</accession>
<gene>
    <name evidence="1" type="ORF">RS81_01655</name>
</gene>
<dbReference type="STRING" id="92835.RS81_01655"/>
<organism evidence="1 2">
    <name type="scientific">Microbacterium terrae</name>
    <dbReference type="NCBI Taxonomy" id="69369"/>
    <lineage>
        <taxon>Bacteria</taxon>
        <taxon>Bacillati</taxon>
        <taxon>Actinomycetota</taxon>
        <taxon>Actinomycetes</taxon>
        <taxon>Micrococcales</taxon>
        <taxon>Microbacteriaceae</taxon>
        <taxon>Microbacterium</taxon>
    </lineage>
</organism>
<comment type="caution">
    <text evidence="1">The sequence shown here is derived from an EMBL/GenBank/DDBJ whole genome shotgun (WGS) entry which is preliminary data.</text>
</comment>
<dbReference type="RefSeq" id="WP_045275605.1">
    <property type="nucleotide sequence ID" value="NZ_BAAAUP010000003.1"/>
</dbReference>
<name>A0A0M2H7W1_9MICO</name>
<evidence type="ECO:0000313" key="2">
    <source>
        <dbReference type="Proteomes" id="UP000033956"/>
    </source>
</evidence>
<keyword evidence="2" id="KW-1185">Reference proteome</keyword>
<proteinExistence type="predicted"/>
<reference evidence="1 2" key="1">
    <citation type="submission" date="2015-02" db="EMBL/GenBank/DDBJ databases">
        <title>Draft genome sequences of ten Microbacterium spp. with emphasis on heavy metal contaminated environments.</title>
        <authorList>
            <person name="Corretto E."/>
        </authorList>
    </citation>
    <scope>NUCLEOTIDE SEQUENCE [LARGE SCALE GENOMIC DNA]</scope>
    <source>
        <strain evidence="1 2">DSM 12510</strain>
    </source>
</reference>
<sequence length="86" mass="9841">MHEHVENLLEAIARLFSVNRVIDAPRSRHMGDGHRIRTEGAAMNTRITPRTSRTTRKPSLAGIPRHLRPRRVRTTFVAPEQILEAI</sequence>